<dbReference type="InterPro" id="IPR000172">
    <property type="entry name" value="GMC_OxRdtase_N"/>
</dbReference>
<dbReference type="InterPro" id="IPR012132">
    <property type="entry name" value="GMC_OxRdtase"/>
</dbReference>
<dbReference type="GO" id="GO:0050660">
    <property type="term" value="F:flavin adenine dinucleotide binding"/>
    <property type="evidence" value="ECO:0007669"/>
    <property type="project" value="InterPro"/>
</dbReference>
<dbReference type="SUPFAM" id="SSF51905">
    <property type="entry name" value="FAD/NAD(P)-binding domain"/>
    <property type="match status" value="1"/>
</dbReference>
<feature type="domain" description="Glucose-methanol-choline oxidoreductase N-terminal" evidence="8">
    <location>
        <begin position="421"/>
        <end position="435"/>
    </location>
</feature>
<comment type="cofactor">
    <cofactor evidence="1">
        <name>FAD</name>
        <dbReference type="ChEBI" id="CHEBI:57692"/>
    </cofactor>
</comment>
<evidence type="ECO:0000256" key="4">
    <source>
        <dbReference type="ARBA" id="ARBA00022827"/>
    </source>
</evidence>
<dbReference type="Gene3D" id="3.30.560.10">
    <property type="entry name" value="Glucose Oxidase, domain 3"/>
    <property type="match status" value="1"/>
</dbReference>
<keyword evidence="4 6" id="KW-0274">FAD</keyword>
<comment type="similarity">
    <text evidence="2 6">Belongs to the GMC oxidoreductase family.</text>
</comment>
<evidence type="ECO:0000256" key="6">
    <source>
        <dbReference type="RuleBase" id="RU003968"/>
    </source>
</evidence>
<protein>
    <submittedName>
        <fullName evidence="9">Glucose dehydrogenase/choline dehydrogenase/mandelonitrile lyase (GMC oxidoreductase family)</fullName>
    </submittedName>
</protein>
<keyword evidence="3 6" id="KW-0285">Flavoprotein</keyword>
<dbReference type="AlphaFoldDB" id="A0A0P1B8Y1"/>
<name>A0A0P1B8Y1_9BASI</name>
<dbReference type="Proteomes" id="UP000054845">
    <property type="component" value="Unassembled WGS sequence"/>
</dbReference>
<evidence type="ECO:0000256" key="3">
    <source>
        <dbReference type="ARBA" id="ARBA00022630"/>
    </source>
</evidence>
<dbReference type="InterPro" id="IPR007867">
    <property type="entry name" value="GMC_OxRtase_C"/>
</dbReference>
<dbReference type="PROSITE" id="PS00623">
    <property type="entry name" value="GMC_OXRED_1"/>
    <property type="match status" value="1"/>
</dbReference>
<evidence type="ECO:0000256" key="2">
    <source>
        <dbReference type="ARBA" id="ARBA00010790"/>
    </source>
</evidence>
<reference evidence="9 10" key="1">
    <citation type="submission" date="2014-09" db="EMBL/GenBank/DDBJ databases">
        <authorList>
            <person name="Magalhaes I.L.F."/>
            <person name="Oliveira U."/>
            <person name="Santos F.R."/>
            <person name="Vidigal T.H.D.A."/>
            <person name="Brescovit A.D."/>
            <person name="Santos A.J."/>
        </authorList>
    </citation>
    <scope>NUCLEOTIDE SEQUENCE [LARGE SCALE GENOMIC DNA]</scope>
</reference>
<keyword evidence="9" id="KW-0456">Lyase</keyword>
<evidence type="ECO:0000256" key="1">
    <source>
        <dbReference type="ARBA" id="ARBA00001974"/>
    </source>
</evidence>
<dbReference type="PROSITE" id="PS00624">
    <property type="entry name" value="GMC_OXRED_2"/>
    <property type="match status" value="1"/>
</dbReference>
<sequence length="739" mass="78989">MGVLGSLHLPLRHTAVPRATHTVRVAIALLQGSHTTASAQQRYWLKRFRQARRTGTALIRLRQVLIVILKPIIAQKAFVAKHPLSDLIPFPLPNLNMKLALTALLALVPALAAGAPWLHDVTDPLSSRAMYEQLAAAPAMKRSGDDFSSAKYTHIVVGGGTAGTALAVKLSEDPAKRVGLLEAGPIALDRADTNTPGLFGANLGTNLNYNYTSKADVAPAVAWPRGKVLGGSSALNFLVWDRASKAEYNAWEELGAKGWNWNNLYKYMKKSEKFTAPSAEDQAALNIKTNSADYGNAGAIQVSFPRYISEQVKRWIPALEELKIQHNDNPLAGDNKGASVQPSDILPSNSTRSYSATAYFAPASSRPNLSVLPGATVQRIVFSSVRSTSGNVVATGVDYTHSGQKFTAALVSSGEVIVSGGTVNTPQILELSGIGQKKVLQSAGIKQIVDLPGVGENVQDHVYTAAVWKLKNGTVTLDSLRNDPAFAADQQALYANNQVSILQETVPAIAYLTLPQLVGKAKALKLVAKAAAYVASANVPYKASLWKQLEHLTKRLDSVAQMEVIGIDGFFAPGAPQAGVNYVTFLAAQQHSLSRGSIHVQSSDASKAPIIDPKYFTADWDLDVLTAGTSYLRNVANTKIYKANGFVENEVLPGQGVDLTNYSKQNVVTEYHPIGSASLGPKSQGGVVDSSLKVYGTQNVRVADASVIPIHVSAHIQATVYGIAEAAAAIIHNKWTYLQ</sequence>
<organism evidence="9 10">
    <name type="scientific">Ceraceosorus bombacis</name>
    <dbReference type="NCBI Taxonomy" id="401625"/>
    <lineage>
        <taxon>Eukaryota</taxon>
        <taxon>Fungi</taxon>
        <taxon>Dikarya</taxon>
        <taxon>Basidiomycota</taxon>
        <taxon>Ustilaginomycotina</taxon>
        <taxon>Exobasidiomycetes</taxon>
        <taxon>Ceraceosorales</taxon>
        <taxon>Ceraceosoraceae</taxon>
        <taxon>Ceraceosorus</taxon>
    </lineage>
</organism>
<keyword evidence="10" id="KW-1185">Reference proteome</keyword>
<dbReference type="Gene3D" id="3.50.50.60">
    <property type="entry name" value="FAD/NAD(P)-binding domain"/>
    <property type="match status" value="1"/>
</dbReference>
<dbReference type="EMBL" id="CCYA01000065">
    <property type="protein sequence ID" value="CEH11743.1"/>
    <property type="molecule type" value="Genomic_DNA"/>
</dbReference>
<evidence type="ECO:0000256" key="5">
    <source>
        <dbReference type="ARBA" id="ARBA00023002"/>
    </source>
</evidence>
<evidence type="ECO:0000259" key="7">
    <source>
        <dbReference type="PROSITE" id="PS00623"/>
    </source>
</evidence>
<dbReference type="STRING" id="401625.A0A0P1B8Y1"/>
<dbReference type="InterPro" id="IPR036188">
    <property type="entry name" value="FAD/NAD-bd_sf"/>
</dbReference>
<dbReference type="PANTHER" id="PTHR11552:SF201">
    <property type="entry name" value="GLUCOSE-METHANOL-CHOLINE OXIDOREDUCTASE N-TERMINAL DOMAIN-CONTAINING PROTEIN"/>
    <property type="match status" value="1"/>
</dbReference>
<evidence type="ECO:0000313" key="10">
    <source>
        <dbReference type="Proteomes" id="UP000054845"/>
    </source>
</evidence>
<dbReference type="SUPFAM" id="SSF54373">
    <property type="entry name" value="FAD-linked reductases, C-terminal domain"/>
    <property type="match status" value="1"/>
</dbReference>
<evidence type="ECO:0000259" key="8">
    <source>
        <dbReference type="PROSITE" id="PS00624"/>
    </source>
</evidence>
<feature type="domain" description="Glucose-methanol-choline oxidoreductase N-terminal" evidence="7">
    <location>
        <begin position="226"/>
        <end position="249"/>
    </location>
</feature>
<keyword evidence="5" id="KW-0560">Oxidoreductase</keyword>
<proteinExistence type="inferred from homology"/>
<dbReference type="OrthoDB" id="269227at2759"/>
<dbReference type="GO" id="GO:0016614">
    <property type="term" value="F:oxidoreductase activity, acting on CH-OH group of donors"/>
    <property type="evidence" value="ECO:0007669"/>
    <property type="project" value="InterPro"/>
</dbReference>
<dbReference type="PANTHER" id="PTHR11552">
    <property type="entry name" value="GLUCOSE-METHANOL-CHOLINE GMC OXIDOREDUCTASE"/>
    <property type="match status" value="1"/>
</dbReference>
<evidence type="ECO:0000313" key="9">
    <source>
        <dbReference type="EMBL" id="CEH11743.1"/>
    </source>
</evidence>
<dbReference type="Pfam" id="PF00732">
    <property type="entry name" value="GMC_oxred_N"/>
    <property type="match status" value="1"/>
</dbReference>
<dbReference type="GO" id="GO:0016829">
    <property type="term" value="F:lyase activity"/>
    <property type="evidence" value="ECO:0007669"/>
    <property type="project" value="UniProtKB-KW"/>
</dbReference>
<accession>A0A0P1B8Y1</accession>
<dbReference type="Pfam" id="PF05199">
    <property type="entry name" value="GMC_oxred_C"/>
    <property type="match status" value="1"/>
</dbReference>